<gene>
    <name evidence="2 4" type="ORF">BDZ99DRAFT_466650</name>
</gene>
<organism evidence="2">
    <name type="scientific">Mytilinidion resinicola</name>
    <dbReference type="NCBI Taxonomy" id="574789"/>
    <lineage>
        <taxon>Eukaryota</taxon>
        <taxon>Fungi</taxon>
        <taxon>Dikarya</taxon>
        <taxon>Ascomycota</taxon>
        <taxon>Pezizomycotina</taxon>
        <taxon>Dothideomycetes</taxon>
        <taxon>Pleosporomycetidae</taxon>
        <taxon>Mytilinidiales</taxon>
        <taxon>Mytilinidiaceae</taxon>
        <taxon>Mytilinidion</taxon>
    </lineage>
</organism>
<dbReference type="OrthoDB" id="3864188at2759"/>
<feature type="region of interest" description="Disordered" evidence="1">
    <location>
        <begin position="34"/>
        <end position="82"/>
    </location>
</feature>
<name>A0A6A6YC89_9PEZI</name>
<reference evidence="4" key="3">
    <citation type="submission" date="2025-04" db="UniProtKB">
        <authorList>
            <consortium name="RefSeq"/>
        </authorList>
    </citation>
    <scope>IDENTIFICATION</scope>
    <source>
        <strain evidence="4">CBS 304.34</strain>
    </source>
</reference>
<reference evidence="4" key="2">
    <citation type="submission" date="2020-04" db="EMBL/GenBank/DDBJ databases">
        <authorList>
            <consortium name="NCBI Genome Project"/>
        </authorList>
    </citation>
    <scope>NUCLEOTIDE SEQUENCE</scope>
    <source>
        <strain evidence="4">CBS 304.34</strain>
    </source>
</reference>
<feature type="compositionally biased region" description="Polar residues" evidence="1">
    <location>
        <begin position="34"/>
        <end position="51"/>
    </location>
</feature>
<evidence type="ECO:0000313" key="4">
    <source>
        <dbReference type="RefSeq" id="XP_033572679.1"/>
    </source>
</evidence>
<evidence type="ECO:0000313" key="3">
    <source>
        <dbReference type="Proteomes" id="UP000504636"/>
    </source>
</evidence>
<accession>A0A6A6YC89</accession>
<keyword evidence="3" id="KW-1185">Reference proteome</keyword>
<reference evidence="2 4" key="1">
    <citation type="journal article" date="2020" name="Stud. Mycol.">
        <title>101 Dothideomycetes genomes: a test case for predicting lifestyles and emergence of pathogens.</title>
        <authorList>
            <person name="Haridas S."/>
            <person name="Albert R."/>
            <person name="Binder M."/>
            <person name="Bloem J."/>
            <person name="Labutti K."/>
            <person name="Salamov A."/>
            <person name="Andreopoulos B."/>
            <person name="Baker S."/>
            <person name="Barry K."/>
            <person name="Bills G."/>
            <person name="Bluhm B."/>
            <person name="Cannon C."/>
            <person name="Castanera R."/>
            <person name="Culley D."/>
            <person name="Daum C."/>
            <person name="Ezra D."/>
            <person name="Gonzalez J."/>
            <person name="Henrissat B."/>
            <person name="Kuo A."/>
            <person name="Liang C."/>
            <person name="Lipzen A."/>
            <person name="Lutzoni F."/>
            <person name="Magnuson J."/>
            <person name="Mondo S."/>
            <person name="Nolan M."/>
            <person name="Ohm R."/>
            <person name="Pangilinan J."/>
            <person name="Park H.-J."/>
            <person name="Ramirez L."/>
            <person name="Alfaro M."/>
            <person name="Sun H."/>
            <person name="Tritt A."/>
            <person name="Yoshinaga Y."/>
            <person name="Zwiers L.-H."/>
            <person name="Turgeon B."/>
            <person name="Goodwin S."/>
            <person name="Spatafora J."/>
            <person name="Crous P."/>
            <person name="Grigoriev I."/>
        </authorList>
    </citation>
    <scope>NUCLEOTIDE SEQUENCE</scope>
    <source>
        <strain evidence="2 4">CBS 304.34</strain>
    </source>
</reference>
<dbReference type="AlphaFoldDB" id="A0A6A6YC89"/>
<feature type="compositionally biased region" description="Polar residues" evidence="1">
    <location>
        <begin position="258"/>
        <end position="276"/>
    </location>
</feature>
<dbReference type="RefSeq" id="XP_033572679.1">
    <property type="nucleotide sequence ID" value="XM_033720833.1"/>
</dbReference>
<feature type="compositionally biased region" description="Acidic residues" evidence="1">
    <location>
        <begin position="63"/>
        <end position="80"/>
    </location>
</feature>
<dbReference type="Proteomes" id="UP000504636">
    <property type="component" value="Unplaced"/>
</dbReference>
<proteinExistence type="predicted"/>
<sequence>MDTYEVVESCKNRDFTADEINALLKGLTGAPTMQLTAGTNSDNPLINNDNENGPLEYGSGEQEALENGEDDSSSRDDDDYMERTPVRRQRLGGEMASADQLLTTIFPTIIKRADGTYVELSCSICGCNSIKRSETNISPFKGEAGFRGHIAAQHNDKWHEALESVDHGANGVPNQSATLRLSNQRELPPAEVDSIKGNGREGYKVSYKSTLVGWKKRASAVEDSESSTNKRTVGGGNRHGSDSEQQQSSPGDVMGPGNQHQDMYTRSSSTVLSSIPVRTSSTPKLAIPEATDVEEVCPCNVCGHECKVLSDGCSLPKLCLQRRYGDDCHPLEQRGLRPTCLNYLYTQPCGDILDGKCDFGHDRVEERRRLLGPGHPCKHH</sequence>
<dbReference type="GeneID" id="54461726"/>
<dbReference type="EMBL" id="MU003709">
    <property type="protein sequence ID" value="KAF2805715.1"/>
    <property type="molecule type" value="Genomic_DNA"/>
</dbReference>
<feature type="region of interest" description="Disordered" evidence="1">
    <location>
        <begin position="218"/>
        <end position="276"/>
    </location>
</feature>
<evidence type="ECO:0000256" key="1">
    <source>
        <dbReference type="SAM" id="MobiDB-lite"/>
    </source>
</evidence>
<protein>
    <recommendedName>
        <fullName evidence="5">C3H1-type domain-containing protein</fullName>
    </recommendedName>
</protein>
<evidence type="ECO:0000313" key="2">
    <source>
        <dbReference type="EMBL" id="KAF2805715.1"/>
    </source>
</evidence>
<evidence type="ECO:0008006" key="5">
    <source>
        <dbReference type="Google" id="ProtNLM"/>
    </source>
</evidence>